<keyword evidence="3" id="KW-1185">Reference proteome</keyword>
<evidence type="ECO:0000313" key="2">
    <source>
        <dbReference type="EMBL" id="AUD04432.1"/>
    </source>
</evidence>
<sequence>MKTVLFSAALLAATLTAKAQTYTLTVKLGEFKAPSGTIFIALQAPDQKQVQRQAVPLNTKDATVVFQNVPEGTYAVRFFHDVNNNRELDRGMFGIPKEEWGCSNNVKASMGPPKFEDMLFQFTTDKTIALRVN</sequence>
<name>A0A2K8Z3J5_9BACT</name>
<keyword evidence="1" id="KW-0732">Signal</keyword>
<evidence type="ECO:0000256" key="1">
    <source>
        <dbReference type="SAM" id="SignalP"/>
    </source>
</evidence>
<reference evidence="2 3" key="1">
    <citation type="submission" date="2017-11" db="EMBL/GenBank/DDBJ databases">
        <title>Taxonomic description and genome sequences of Spirosoma HA7 sp. nov., isolated from pollen microhabitat of Corylus avellana.</title>
        <authorList>
            <person name="Ambika Manirajan B."/>
            <person name="Suarez C."/>
            <person name="Ratering S."/>
            <person name="Geissler-Plaum R."/>
            <person name="Cardinale M."/>
            <person name="Sylvia S."/>
        </authorList>
    </citation>
    <scope>NUCLEOTIDE SEQUENCE [LARGE SCALE GENOMIC DNA]</scope>
    <source>
        <strain evidence="2 3">HA7</strain>
    </source>
</reference>
<dbReference type="Pfam" id="PF09912">
    <property type="entry name" value="DUF2141"/>
    <property type="match status" value="1"/>
</dbReference>
<gene>
    <name evidence="2" type="ORF">CWM47_22850</name>
</gene>
<accession>A0A2K8Z3J5</accession>
<dbReference type="AlphaFoldDB" id="A0A2K8Z3J5"/>
<organism evidence="2 3">
    <name type="scientific">Spirosoma pollinicola</name>
    <dbReference type="NCBI Taxonomy" id="2057025"/>
    <lineage>
        <taxon>Bacteria</taxon>
        <taxon>Pseudomonadati</taxon>
        <taxon>Bacteroidota</taxon>
        <taxon>Cytophagia</taxon>
        <taxon>Cytophagales</taxon>
        <taxon>Cytophagaceae</taxon>
        <taxon>Spirosoma</taxon>
    </lineage>
</organism>
<feature type="signal peptide" evidence="1">
    <location>
        <begin position="1"/>
        <end position="19"/>
    </location>
</feature>
<feature type="chain" id="PRO_5014836835" description="DUF2141 domain-containing protein" evidence="1">
    <location>
        <begin position="20"/>
        <end position="133"/>
    </location>
</feature>
<dbReference type="EMBL" id="CP025096">
    <property type="protein sequence ID" value="AUD04432.1"/>
    <property type="molecule type" value="Genomic_DNA"/>
</dbReference>
<dbReference type="InterPro" id="IPR018673">
    <property type="entry name" value="DUF2141"/>
</dbReference>
<evidence type="ECO:0000313" key="3">
    <source>
        <dbReference type="Proteomes" id="UP000232883"/>
    </source>
</evidence>
<protein>
    <recommendedName>
        <fullName evidence="4">DUF2141 domain-containing protein</fullName>
    </recommendedName>
</protein>
<dbReference type="Proteomes" id="UP000232883">
    <property type="component" value="Chromosome"/>
</dbReference>
<evidence type="ECO:0008006" key="4">
    <source>
        <dbReference type="Google" id="ProtNLM"/>
    </source>
</evidence>
<dbReference type="OrthoDB" id="9788332at2"/>
<dbReference type="RefSeq" id="WP_100990498.1">
    <property type="nucleotide sequence ID" value="NZ_CP025096.1"/>
</dbReference>
<dbReference type="KEGG" id="spir:CWM47_22850"/>
<proteinExistence type="predicted"/>